<dbReference type="NCBIfam" id="NF033939">
    <property type="entry name" value="DESULF_POR1"/>
    <property type="match status" value="1"/>
</dbReference>
<proteinExistence type="predicted"/>
<evidence type="ECO:0008006" key="4">
    <source>
        <dbReference type="Google" id="ProtNLM"/>
    </source>
</evidence>
<dbReference type="RefSeq" id="WP_074217142.1">
    <property type="nucleotide sequence ID" value="NZ_FSRG01000006.1"/>
</dbReference>
<name>A0A1N6I2K2_9BACT</name>
<dbReference type="OrthoDB" id="5464498at2"/>
<dbReference type="AlphaFoldDB" id="A0A1N6I2K2"/>
<reference evidence="3" key="1">
    <citation type="submission" date="2016-11" db="EMBL/GenBank/DDBJ databases">
        <authorList>
            <person name="Varghese N."/>
            <person name="Submissions S."/>
        </authorList>
    </citation>
    <scope>NUCLEOTIDE SEQUENCE [LARGE SCALE GENOMIC DNA]</scope>
    <source>
        <strain evidence="3">DSM 17456</strain>
    </source>
</reference>
<feature type="signal peptide" evidence="1">
    <location>
        <begin position="1"/>
        <end position="23"/>
    </location>
</feature>
<dbReference type="Proteomes" id="UP000184694">
    <property type="component" value="Unassembled WGS sequence"/>
</dbReference>
<keyword evidence="1" id="KW-0732">Signal</keyword>
<keyword evidence="3" id="KW-1185">Reference proteome</keyword>
<sequence length="423" mass="44968">MKRIITLALAVCMVFGAALNASAAEIKASGNMYVGYDYLNKDNDGKKSDFIQRFRTQIDIVASEALSGTVYFEISNTWGKTNEANVGGGQGGALGADGVNIKTRRAYLDFIVPNTPVKVRAGIQGFALPGAVAGSVLLDDDLGAIVASTSYDIVDFTAFYGRPYDQADENGYDKSNTSVDIFGAVAAINLDKLTVSPYAMFASTGKESIRGLDDDGNKIPYNNDTQWYGIALEATPIANLVLSFDGVYGKASDKDAGFLVAGKAAYATQYCVPALMAWYGSGNDSDGEGLMPTLDDGTDFAATTLVGAGAQGPDSDGIFGNALGKWGVGLQVAELTFIEKVSHVARVTYIRGTNDDSNTNLDIENWGEDDSAVEFDFTTTYSMYDNLDLIADFAYVVTDFDSNNAAHSTDDVFKAAILAAYSF</sequence>
<feature type="chain" id="PRO_5012500896" description="Porin" evidence="1">
    <location>
        <begin position="24"/>
        <end position="423"/>
    </location>
</feature>
<evidence type="ECO:0000313" key="3">
    <source>
        <dbReference type="Proteomes" id="UP000184694"/>
    </source>
</evidence>
<evidence type="ECO:0000313" key="2">
    <source>
        <dbReference type="EMBL" id="SIO26240.1"/>
    </source>
</evidence>
<evidence type="ECO:0000256" key="1">
    <source>
        <dbReference type="SAM" id="SignalP"/>
    </source>
</evidence>
<organism evidence="2 3">
    <name type="scientific">Halodesulfovibrio marinisediminis DSM 17456</name>
    <dbReference type="NCBI Taxonomy" id="1121457"/>
    <lineage>
        <taxon>Bacteria</taxon>
        <taxon>Pseudomonadati</taxon>
        <taxon>Thermodesulfobacteriota</taxon>
        <taxon>Desulfovibrionia</taxon>
        <taxon>Desulfovibrionales</taxon>
        <taxon>Desulfovibrionaceae</taxon>
        <taxon>Halodesulfovibrio</taxon>
    </lineage>
</organism>
<accession>A0A1N6I2K2</accession>
<dbReference type="STRING" id="1121457.SAMN02745161_2364"/>
<protein>
    <recommendedName>
        <fullName evidence="4">Porin</fullName>
    </recommendedName>
</protein>
<gene>
    <name evidence="2" type="ORF">SAMN02745161_2364</name>
</gene>
<dbReference type="EMBL" id="FSRG01000006">
    <property type="protein sequence ID" value="SIO26240.1"/>
    <property type="molecule type" value="Genomic_DNA"/>
</dbReference>
<dbReference type="InterPro" id="IPR059232">
    <property type="entry name" value="Porin_put"/>
</dbReference>